<dbReference type="AlphaFoldDB" id="A0A382DDC7"/>
<reference evidence="1" key="1">
    <citation type="submission" date="2018-05" db="EMBL/GenBank/DDBJ databases">
        <authorList>
            <person name="Lanie J.A."/>
            <person name="Ng W.-L."/>
            <person name="Kazmierczak K.M."/>
            <person name="Andrzejewski T.M."/>
            <person name="Davidsen T.M."/>
            <person name="Wayne K.J."/>
            <person name="Tettelin H."/>
            <person name="Glass J.I."/>
            <person name="Rusch D."/>
            <person name="Podicherti R."/>
            <person name="Tsui H.-C.T."/>
            <person name="Winkler M.E."/>
        </authorList>
    </citation>
    <scope>NUCLEOTIDE SEQUENCE</scope>
</reference>
<name>A0A382DDC7_9ZZZZ</name>
<gene>
    <name evidence="1" type="ORF">METZ01_LOCUS189360</name>
</gene>
<proteinExistence type="predicted"/>
<protein>
    <submittedName>
        <fullName evidence="1">Uncharacterized protein</fullName>
    </submittedName>
</protein>
<evidence type="ECO:0000313" key="1">
    <source>
        <dbReference type="EMBL" id="SVB36506.1"/>
    </source>
</evidence>
<feature type="non-terminal residue" evidence="1">
    <location>
        <position position="38"/>
    </location>
</feature>
<sequence>MINIKLDNSYSKEFYRVDNWINSGFVERCYSSMLSMSR</sequence>
<dbReference type="EMBL" id="UINC01038869">
    <property type="protein sequence ID" value="SVB36506.1"/>
    <property type="molecule type" value="Genomic_DNA"/>
</dbReference>
<accession>A0A382DDC7</accession>
<organism evidence="1">
    <name type="scientific">marine metagenome</name>
    <dbReference type="NCBI Taxonomy" id="408172"/>
    <lineage>
        <taxon>unclassified sequences</taxon>
        <taxon>metagenomes</taxon>
        <taxon>ecological metagenomes</taxon>
    </lineage>
</organism>